<feature type="domain" description="NolW-like" evidence="10">
    <location>
        <begin position="252"/>
        <end position="315"/>
    </location>
</feature>
<evidence type="ECO:0000256" key="4">
    <source>
        <dbReference type="ARBA" id="ARBA00022729"/>
    </source>
</evidence>
<evidence type="ECO:0000256" key="6">
    <source>
        <dbReference type="ARBA" id="ARBA00023237"/>
    </source>
</evidence>
<keyword evidence="4 8" id="KW-0732">Signal</keyword>
<dbReference type="AlphaFoldDB" id="A0A172YCL5"/>
<evidence type="ECO:0000313" key="12">
    <source>
        <dbReference type="Proteomes" id="UP000077875"/>
    </source>
</evidence>
<keyword evidence="12" id="KW-1185">Reference proteome</keyword>
<dbReference type="Proteomes" id="UP000077875">
    <property type="component" value="Chromosome"/>
</dbReference>
<dbReference type="Pfam" id="PF00263">
    <property type="entry name" value="Secretin"/>
    <property type="match status" value="1"/>
</dbReference>
<dbReference type="InterPro" id="IPR004845">
    <property type="entry name" value="T2SS_GspD_CS"/>
</dbReference>
<feature type="signal peptide" evidence="8">
    <location>
        <begin position="1"/>
        <end position="20"/>
    </location>
</feature>
<feature type="chain" id="PRO_5008004599" evidence="8">
    <location>
        <begin position="21"/>
        <end position="563"/>
    </location>
</feature>
<feature type="domain" description="Type II/III secretion system secretin-like" evidence="9">
    <location>
        <begin position="401"/>
        <end position="557"/>
    </location>
</feature>
<keyword evidence="5" id="KW-0472">Membrane</keyword>
<accession>A0A172YCL5</accession>
<evidence type="ECO:0000256" key="8">
    <source>
        <dbReference type="SAM" id="SignalP"/>
    </source>
</evidence>
<dbReference type="EMBL" id="CP015243">
    <property type="protein sequence ID" value="ANF56991.1"/>
    <property type="molecule type" value="Genomic_DNA"/>
</dbReference>
<evidence type="ECO:0000259" key="10">
    <source>
        <dbReference type="Pfam" id="PF03958"/>
    </source>
</evidence>
<dbReference type="Gene3D" id="3.30.1370.130">
    <property type="match status" value="1"/>
</dbReference>
<dbReference type="Gene3D" id="3.30.1370.120">
    <property type="match status" value="1"/>
</dbReference>
<evidence type="ECO:0000256" key="5">
    <source>
        <dbReference type="ARBA" id="ARBA00023136"/>
    </source>
</evidence>
<proteinExistence type="inferred from homology"/>
<dbReference type="PANTHER" id="PTHR30604:SF1">
    <property type="entry name" value="DNA UTILIZATION PROTEIN HOFQ"/>
    <property type="match status" value="1"/>
</dbReference>
<sequence length="563" mass="60144">MRLKILLLCVFTLAPMVAWASELIDARLSIEPDSGDARMVLEFDDEAGEIDGLSLGQPPRLMFTLPGARTMLEGRGRAHAVPGVGPLEISTPPGGVRLLLELTKPHGYRMERHGRRIEVVLEPSSAPVVAEAAPVRPLPVNVERIVVAPPPGGDTPVSLDFQRLPVRAALSLLAEAGGVDLVVADGVEGELTLRLESIPWSRALALVLEGQGLASRRHGDALLVAPAAAIEAIAAREARPLGDEQALALDMLKVDYARAEDVASLLEGGGGAGLLSPRGWIGFDARTNTLLVQDTPTRLAGIRRALAELDVPLRQVQIEARIVIARERVSRQLGIRWGEAGIGRAFSEGIASERRGFSPGGEGSGPFLGLGFELGGTASPQGAFTVGLVNSNVLLALELNALEREGMSHTLSQPRVVTLDREPAMIRQGQEVPYQESGAYGSTSTSFRDAVLALEVLPQLTPDGRIRMAVDVQNDSVAGDRFNGLPAIDTSRISTQVLVDNGETVVLGGILTSEQANELHKLPWLGDLPLLGGLFRRAERARERVELLVFITPNIIEDQRAAR</sequence>
<evidence type="ECO:0000256" key="2">
    <source>
        <dbReference type="ARBA" id="ARBA00006304"/>
    </source>
</evidence>
<keyword evidence="6" id="KW-0998">Cell outer membrane</keyword>
<dbReference type="RefSeq" id="WP_064121949.1">
    <property type="nucleotide sequence ID" value="NZ_CP015243.1"/>
</dbReference>
<dbReference type="GO" id="GO:0009306">
    <property type="term" value="P:protein secretion"/>
    <property type="evidence" value="ECO:0007669"/>
    <property type="project" value="InterPro"/>
</dbReference>
<evidence type="ECO:0000256" key="1">
    <source>
        <dbReference type="ARBA" id="ARBA00004442"/>
    </source>
</evidence>
<protein>
    <submittedName>
        <fullName evidence="11">Uncharacterized protein</fullName>
    </submittedName>
</protein>
<dbReference type="InterPro" id="IPR013355">
    <property type="entry name" value="Pilus_4_PilQ"/>
</dbReference>
<dbReference type="PRINTS" id="PR00811">
    <property type="entry name" value="BCTERIALGSPD"/>
</dbReference>
<organism evidence="11 12">
    <name type="scientific">Halotalea alkalilenta</name>
    <dbReference type="NCBI Taxonomy" id="376489"/>
    <lineage>
        <taxon>Bacteria</taxon>
        <taxon>Pseudomonadati</taxon>
        <taxon>Pseudomonadota</taxon>
        <taxon>Gammaproteobacteria</taxon>
        <taxon>Oceanospirillales</taxon>
        <taxon>Halomonadaceae</taxon>
        <taxon>Halotalea</taxon>
    </lineage>
</organism>
<comment type="subcellular location">
    <subcellularLocation>
        <location evidence="1 7">Cell outer membrane</location>
    </subcellularLocation>
</comment>
<evidence type="ECO:0000256" key="7">
    <source>
        <dbReference type="RuleBase" id="RU004004"/>
    </source>
</evidence>
<gene>
    <name evidence="11" type="ORF">A5892_05520</name>
</gene>
<dbReference type="KEGG" id="haa:A5892_05520"/>
<dbReference type="STRING" id="376489.A5892_05520"/>
<keyword evidence="3 7" id="KW-0813">Transport</keyword>
<dbReference type="Pfam" id="PF03958">
    <property type="entry name" value="Secretin_N"/>
    <property type="match status" value="1"/>
</dbReference>
<dbReference type="InterPro" id="IPR038591">
    <property type="entry name" value="NolW-like_sf"/>
</dbReference>
<dbReference type="NCBIfam" id="TIGR02515">
    <property type="entry name" value="IV_pilus_PilQ"/>
    <property type="match status" value="1"/>
</dbReference>
<evidence type="ECO:0000259" key="9">
    <source>
        <dbReference type="Pfam" id="PF00263"/>
    </source>
</evidence>
<name>A0A172YCL5_9GAMM</name>
<dbReference type="PROSITE" id="PS00875">
    <property type="entry name" value="T2SP_D"/>
    <property type="match status" value="1"/>
</dbReference>
<dbReference type="InterPro" id="IPR051808">
    <property type="entry name" value="Type_IV_pilus_biogenesis"/>
</dbReference>
<dbReference type="PANTHER" id="PTHR30604">
    <property type="entry name" value="PROTEIN TRANSPORT PROTEIN HOFQ"/>
    <property type="match status" value="1"/>
</dbReference>
<dbReference type="InterPro" id="IPR005644">
    <property type="entry name" value="NolW-like"/>
</dbReference>
<reference evidence="11 12" key="1">
    <citation type="submission" date="2016-04" db="EMBL/GenBank/DDBJ databases">
        <title>Complete Genome Sequence of Halotalea alkalilenta IHB B 13600.</title>
        <authorList>
            <person name="Swarnkar M.K."/>
            <person name="Sharma A."/>
            <person name="Kaushal K."/>
            <person name="Soni R."/>
            <person name="Rana S."/>
            <person name="Singh A.K."/>
            <person name="Gulati A."/>
        </authorList>
    </citation>
    <scope>NUCLEOTIDE SEQUENCE [LARGE SCALE GENOMIC DNA]</scope>
    <source>
        <strain evidence="11 12">IHB B 13600</strain>
    </source>
</reference>
<evidence type="ECO:0000256" key="3">
    <source>
        <dbReference type="ARBA" id="ARBA00022448"/>
    </source>
</evidence>
<dbReference type="InterPro" id="IPR001775">
    <property type="entry name" value="GspD/PilQ"/>
</dbReference>
<dbReference type="GO" id="GO:0009279">
    <property type="term" value="C:cell outer membrane"/>
    <property type="evidence" value="ECO:0007669"/>
    <property type="project" value="UniProtKB-SubCell"/>
</dbReference>
<dbReference type="InterPro" id="IPR004846">
    <property type="entry name" value="T2SS/T3SS_dom"/>
</dbReference>
<evidence type="ECO:0000313" key="11">
    <source>
        <dbReference type="EMBL" id="ANF56991.1"/>
    </source>
</evidence>
<comment type="similarity">
    <text evidence="2">Belongs to the bacterial secretin family. PilQ subfamily.</text>
</comment>